<dbReference type="AlphaFoldDB" id="A0A4U0H2I5"/>
<dbReference type="OrthoDB" id="1431335at2"/>
<dbReference type="EMBL" id="SUKA01000003">
    <property type="protein sequence ID" value="TJY65688.1"/>
    <property type="molecule type" value="Genomic_DNA"/>
</dbReference>
<protein>
    <submittedName>
        <fullName evidence="1">Uncharacterized protein</fullName>
    </submittedName>
</protein>
<organism evidence="1 2">
    <name type="scientific">Sphingobacterium alkalisoli</name>
    <dbReference type="NCBI Taxonomy" id="1874115"/>
    <lineage>
        <taxon>Bacteria</taxon>
        <taxon>Pseudomonadati</taxon>
        <taxon>Bacteroidota</taxon>
        <taxon>Sphingobacteriia</taxon>
        <taxon>Sphingobacteriales</taxon>
        <taxon>Sphingobacteriaceae</taxon>
        <taxon>Sphingobacterium</taxon>
    </lineage>
</organism>
<name>A0A4U0H2I5_9SPHI</name>
<gene>
    <name evidence="1" type="ORF">FAZ19_11215</name>
</gene>
<evidence type="ECO:0000313" key="1">
    <source>
        <dbReference type="EMBL" id="TJY65688.1"/>
    </source>
</evidence>
<dbReference type="RefSeq" id="WP_136820817.1">
    <property type="nucleotide sequence ID" value="NZ_BMJX01000003.1"/>
</dbReference>
<dbReference type="Proteomes" id="UP000309872">
    <property type="component" value="Unassembled WGS sequence"/>
</dbReference>
<evidence type="ECO:0000313" key="2">
    <source>
        <dbReference type="Proteomes" id="UP000309872"/>
    </source>
</evidence>
<keyword evidence="2" id="KW-1185">Reference proteome</keyword>
<sequence length="426" mass="50766">MNNAYLKNPEDEWDIRWYLIEGGILESIQYGTYESFKKKLWDILVILTSQNNTGETKEEYIIDHLDNIILMVKGGHYFLHHKRRLTYEEDWIDIQWLPNPYRCLEKYRPREDEKLNHHLAHFDYNFTQLTREEIQNFVIAFENFFSEMDLSSWLNLLDDWKRCISENESIFESGGEYAALKTYEQLLKLREACYVAYHWAAIDYPPPNKYLIVDYLGTDYINGYQSASPLVMASDTFYEQSYNNVRQSILYLYPTCPCGKGGIVLTARDLRYTLRWLLQSGWMLLQTDYFPEDWLDPDKIDFLRCPIPEEDIATWKPKSLSNKRQKDIPKALSKLFYGVDVREEIYMVESRIMTYLEGKYSEKYKDLDKEEVATRERLLEVLDVLTLIVLDLRKRRTKNEGVCYPPIFDHDKQTELQKVENETGNL</sequence>
<reference evidence="1 2" key="1">
    <citation type="submission" date="2019-04" db="EMBL/GenBank/DDBJ databases">
        <title>Sphingobacterium olei sp. nov., isolated from oil-contaminated soil.</title>
        <authorList>
            <person name="Liu B."/>
        </authorList>
    </citation>
    <scope>NUCLEOTIDE SEQUENCE [LARGE SCALE GENOMIC DNA]</scope>
    <source>
        <strain evidence="1 2">Y3L14</strain>
    </source>
</reference>
<comment type="caution">
    <text evidence="1">The sequence shown here is derived from an EMBL/GenBank/DDBJ whole genome shotgun (WGS) entry which is preliminary data.</text>
</comment>
<accession>A0A4U0H2I5</accession>
<proteinExistence type="predicted"/>